<protein>
    <submittedName>
        <fullName evidence="8">Transcription initiation factor TFIID subunit A-domain-containing protein</fullName>
    </submittedName>
</protein>
<feature type="compositionally biased region" description="Low complexity" evidence="6">
    <location>
        <begin position="276"/>
        <end position="290"/>
    </location>
</feature>
<feature type="compositionally biased region" description="Polar residues" evidence="6">
    <location>
        <begin position="291"/>
        <end position="304"/>
    </location>
</feature>
<feature type="region of interest" description="Disordered" evidence="6">
    <location>
        <begin position="220"/>
        <end position="405"/>
    </location>
</feature>
<comment type="similarity">
    <text evidence="2">Belongs to the TAF12 family.</text>
</comment>
<dbReference type="InterPro" id="IPR009072">
    <property type="entry name" value="Histone-fold"/>
</dbReference>
<dbReference type="SUPFAM" id="SSF47113">
    <property type="entry name" value="Histone-fold"/>
    <property type="match status" value="1"/>
</dbReference>
<dbReference type="Proteomes" id="UP001610335">
    <property type="component" value="Unassembled WGS sequence"/>
</dbReference>
<feature type="compositionally biased region" description="Low complexity" evidence="6">
    <location>
        <begin position="305"/>
        <end position="352"/>
    </location>
</feature>
<keyword evidence="3" id="KW-0805">Transcription regulation</keyword>
<feature type="region of interest" description="Disordered" evidence="6">
    <location>
        <begin position="431"/>
        <end position="457"/>
    </location>
</feature>
<evidence type="ECO:0000313" key="8">
    <source>
        <dbReference type="EMBL" id="KAL2814391.1"/>
    </source>
</evidence>
<sequence>MESTQPPGPQQVAPQHSNLIRTDQVQKLPHLNDQQKVQHTQLVRNFWEILNSRDPQTPEYQQAHSRLSQLSQSLMKGMRMYQQNRQLQHQQMQAASAAAQGQPVQRSQSVNPQNFAQLLPQIQQKVNSLQLFLPPNISSEQAQTWLPEAKLRYGIALQKQEIGRVRLSELRQQISQRQSAGNMAPEEMQEFKNRQIQADKLFREGSEFLTKFKEQQEAFKAQQQRVGTQQHLGQPLQQQGGVRLATTAPAAPAGPTTAPASVHSGQAPTPAAHTINSAVSAARNQAAQAAMSPTVSQPGQAPTNQGAAPAPAVAPTGAPQQQPLLQQQQAQQSGPGFSQTSTSDGSTSTSSTAQAVNAQGPPRPLSQQAAMAQAAQSYSNNNNVNSANNGNNGQQQTMNQAAVNSHAHPQGYMQNRSTENSARNVNMAIPKTLNVPSPKPVPMAPDRPTLSSGPSHGSMGMMGQPAIQKHPGYVLEGEGQRVLSKKMLDILVRQVTGGGEGEGLTPDAEEFVLQMADDFVDDVVTAACRLAKLRHSSTLEIRDIQLVLERNYNMRISGFATDDLRTVKKPQPTQGWTQKMSAIQAAKVTQGKAE</sequence>
<proteinExistence type="inferred from homology"/>
<evidence type="ECO:0000313" key="9">
    <source>
        <dbReference type="Proteomes" id="UP001610335"/>
    </source>
</evidence>
<evidence type="ECO:0000256" key="6">
    <source>
        <dbReference type="SAM" id="MobiDB-lite"/>
    </source>
</evidence>
<keyword evidence="9" id="KW-1185">Reference proteome</keyword>
<dbReference type="Pfam" id="PF03847">
    <property type="entry name" value="TFIID_20kDa"/>
    <property type="match status" value="1"/>
</dbReference>
<evidence type="ECO:0000256" key="4">
    <source>
        <dbReference type="ARBA" id="ARBA00023163"/>
    </source>
</evidence>
<feature type="domain" description="Transcription initiation factor TFIID subunit 12" evidence="7">
    <location>
        <begin position="484"/>
        <end position="554"/>
    </location>
</feature>
<keyword evidence="4" id="KW-0804">Transcription</keyword>
<dbReference type="PANTHER" id="PTHR12264:SF21">
    <property type="entry name" value="TRANSCRIPTION INITIATION FACTOR TFIID SUBUNIT 12"/>
    <property type="match status" value="1"/>
</dbReference>
<evidence type="ECO:0000256" key="3">
    <source>
        <dbReference type="ARBA" id="ARBA00023015"/>
    </source>
</evidence>
<name>A0ABR4HG69_9EURO</name>
<feature type="compositionally biased region" description="Low complexity" evidence="6">
    <location>
        <begin position="366"/>
        <end position="402"/>
    </location>
</feature>
<evidence type="ECO:0000259" key="7">
    <source>
        <dbReference type="Pfam" id="PF03847"/>
    </source>
</evidence>
<dbReference type="InterPro" id="IPR003228">
    <property type="entry name" value="TFIID_TAF12_dom"/>
</dbReference>
<evidence type="ECO:0000256" key="1">
    <source>
        <dbReference type="ARBA" id="ARBA00004123"/>
    </source>
</evidence>
<accession>A0ABR4HG69</accession>
<comment type="caution">
    <text evidence="8">The sequence shown here is derived from an EMBL/GenBank/DDBJ whole genome shotgun (WGS) entry which is preliminary data.</text>
</comment>
<dbReference type="PANTHER" id="PTHR12264">
    <property type="entry name" value="TRANSCRIPTION INITIATION FACTOR TFIID SUBUNIT 12"/>
    <property type="match status" value="1"/>
</dbReference>
<dbReference type="CDD" id="cd07981">
    <property type="entry name" value="HFD_TAF12"/>
    <property type="match status" value="1"/>
</dbReference>
<keyword evidence="5" id="KW-0539">Nucleus</keyword>
<evidence type="ECO:0000256" key="5">
    <source>
        <dbReference type="ARBA" id="ARBA00023242"/>
    </source>
</evidence>
<dbReference type="EMBL" id="JBFXLS010000126">
    <property type="protein sequence ID" value="KAL2814391.1"/>
    <property type="molecule type" value="Genomic_DNA"/>
</dbReference>
<reference evidence="8 9" key="1">
    <citation type="submission" date="2024-07" db="EMBL/GenBank/DDBJ databases">
        <title>Section-level genome sequencing and comparative genomics of Aspergillus sections Usti and Cavernicolus.</title>
        <authorList>
            <consortium name="Lawrence Berkeley National Laboratory"/>
            <person name="Nybo J.L."/>
            <person name="Vesth T.C."/>
            <person name="Theobald S."/>
            <person name="Frisvad J.C."/>
            <person name="Larsen T.O."/>
            <person name="Kjaerboelling I."/>
            <person name="Rothschild-Mancinelli K."/>
            <person name="Lyhne E.K."/>
            <person name="Kogle M.E."/>
            <person name="Barry K."/>
            <person name="Clum A."/>
            <person name="Na H."/>
            <person name="Ledsgaard L."/>
            <person name="Lin J."/>
            <person name="Lipzen A."/>
            <person name="Kuo A."/>
            <person name="Riley R."/>
            <person name="Mondo S."/>
            <person name="LaButti K."/>
            <person name="Haridas S."/>
            <person name="Pangalinan J."/>
            <person name="Salamov A.A."/>
            <person name="Simmons B.A."/>
            <person name="Magnuson J.K."/>
            <person name="Chen J."/>
            <person name="Drula E."/>
            <person name="Henrissat B."/>
            <person name="Wiebenga A."/>
            <person name="Lubbers R.J."/>
            <person name="Gomes A.C."/>
            <person name="Makela M.R."/>
            <person name="Stajich J."/>
            <person name="Grigoriev I.V."/>
            <person name="Mortensen U.H."/>
            <person name="De vries R.P."/>
            <person name="Baker S.E."/>
            <person name="Andersen M.R."/>
        </authorList>
    </citation>
    <scope>NUCLEOTIDE SEQUENCE [LARGE SCALE GENOMIC DNA]</scope>
    <source>
        <strain evidence="8 9">CBS 600.67</strain>
    </source>
</reference>
<evidence type="ECO:0000256" key="2">
    <source>
        <dbReference type="ARBA" id="ARBA00007530"/>
    </source>
</evidence>
<organism evidence="8 9">
    <name type="scientific">Aspergillus cavernicola</name>
    <dbReference type="NCBI Taxonomy" id="176166"/>
    <lineage>
        <taxon>Eukaryota</taxon>
        <taxon>Fungi</taxon>
        <taxon>Dikarya</taxon>
        <taxon>Ascomycota</taxon>
        <taxon>Pezizomycotina</taxon>
        <taxon>Eurotiomycetes</taxon>
        <taxon>Eurotiomycetidae</taxon>
        <taxon>Eurotiales</taxon>
        <taxon>Aspergillaceae</taxon>
        <taxon>Aspergillus</taxon>
        <taxon>Aspergillus subgen. Nidulantes</taxon>
    </lineage>
</organism>
<comment type="subcellular location">
    <subcellularLocation>
        <location evidence="1">Nucleus</location>
    </subcellularLocation>
</comment>
<feature type="compositionally biased region" description="Low complexity" evidence="6">
    <location>
        <begin position="220"/>
        <end position="260"/>
    </location>
</feature>
<dbReference type="Gene3D" id="1.10.20.10">
    <property type="entry name" value="Histone, subunit A"/>
    <property type="match status" value="1"/>
</dbReference>
<gene>
    <name evidence="8" type="ORF">BDW59DRAFT_154365</name>
</gene>
<dbReference type="InterPro" id="IPR037794">
    <property type="entry name" value="TAF12"/>
</dbReference>